<dbReference type="EMBL" id="MGDX01000018">
    <property type="protein sequence ID" value="OGL71045.1"/>
    <property type="molecule type" value="Genomic_DNA"/>
</dbReference>
<dbReference type="SUPFAM" id="SSF50324">
    <property type="entry name" value="Inorganic pyrophosphatase"/>
    <property type="match status" value="1"/>
</dbReference>
<dbReference type="STRING" id="1802389.A3C17_00695"/>
<evidence type="ECO:0000256" key="2">
    <source>
        <dbReference type="ARBA" id="ARBA00012146"/>
    </source>
</evidence>
<name>A0A1F7TYG4_9BACT</name>
<organism evidence="6 7">
    <name type="scientific">Candidatus Uhrbacteria bacterium RIFCSPHIGHO2_02_FULL_53_13</name>
    <dbReference type="NCBI Taxonomy" id="1802389"/>
    <lineage>
        <taxon>Bacteria</taxon>
        <taxon>Candidatus Uhriibacteriota</taxon>
    </lineage>
</organism>
<dbReference type="Gene3D" id="3.90.80.10">
    <property type="entry name" value="Inorganic pyrophosphatase"/>
    <property type="match status" value="1"/>
</dbReference>
<keyword evidence="3" id="KW-0479">Metal-binding</keyword>
<sequence length="148" mass="16511">MNTIKVFIENEAGSNQKNIFNEKTQEFIKTVTVSRSYPYPYGFILGTTSGDGDNLDCFIITKRLLKSGQIVEVEPIGLMEQVDNGEEDNNVLATFPGDSITITHDIEQVLTKFVNHVFDHLPEKVVSVGRFLDRIAAEAAIEQSIDSE</sequence>
<accession>A0A1F7TYG4</accession>
<proteinExistence type="predicted"/>
<dbReference type="GO" id="GO:0005737">
    <property type="term" value="C:cytoplasm"/>
    <property type="evidence" value="ECO:0007669"/>
    <property type="project" value="InterPro"/>
</dbReference>
<evidence type="ECO:0000256" key="5">
    <source>
        <dbReference type="ARBA" id="ARBA00022842"/>
    </source>
</evidence>
<evidence type="ECO:0000256" key="1">
    <source>
        <dbReference type="ARBA" id="ARBA00001946"/>
    </source>
</evidence>
<dbReference type="GO" id="GO:0000287">
    <property type="term" value="F:magnesium ion binding"/>
    <property type="evidence" value="ECO:0007669"/>
    <property type="project" value="InterPro"/>
</dbReference>
<dbReference type="EC" id="3.6.1.1" evidence="2"/>
<evidence type="ECO:0000256" key="4">
    <source>
        <dbReference type="ARBA" id="ARBA00022801"/>
    </source>
</evidence>
<evidence type="ECO:0000313" key="6">
    <source>
        <dbReference type="EMBL" id="OGL71045.1"/>
    </source>
</evidence>
<evidence type="ECO:0000313" key="7">
    <source>
        <dbReference type="Proteomes" id="UP000177097"/>
    </source>
</evidence>
<comment type="caution">
    <text evidence="6">The sequence shown here is derived from an EMBL/GenBank/DDBJ whole genome shotgun (WGS) entry which is preliminary data.</text>
</comment>
<dbReference type="Proteomes" id="UP000177097">
    <property type="component" value="Unassembled WGS sequence"/>
</dbReference>
<dbReference type="InterPro" id="IPR008162">
    <property type="entry name" value="Pyrophosphatase"/>
</dbReference>
<keyword evidence="4" id="KW-0378">Hydrolase</keyword>
<dbReference type="Pfam" id="PF00719">
    <property type="entry name" value="Pyrophosphatase"/>
    <property type="match status" value="1"/>
</dbReference>
<comment type="cofactor">
    <cofactor evidence="1">
        <name>Mg(2+)</name>
        <dbReference type="ChEBI" id="CHEBI:18420"/>
    </cofactor>
</comment>
<keyword evidence="5" id="KW-0460">Magnesium</keyword>
<dbReference type="AlphaFoldDB" id="A0A1F7TYG4"/>
<dbReference type="PANTHER" id="PTHR10286">
    <property type="entry name" value="INORGANIC PYROPHOSPHATASE"/>
    <property type="match status" value="1"/>
</dbReference>
<dbReference type="GO" id="GO:0006796">
    <property type="term" value="P:phosphate-containing compound metabolic process"/>
    <property type="evidence" value="ECO:0007669"/>
    <property type="project" value="InterPro"/>
</dbReference>
<evidence type="ECO:0000256" key="3">
    <source>
        <dbReference type="ARBA" id="ARBA00022723"/>
    </source>
</evidence>
<dbReference type="GO" id="GO:0004427">
    <property type="term" value="F:inorganic diphosphate phosphatase activity"/>
    <property type="evidence" value="ECO:0007669"/>
    <property type="project" value="UniProtKB-EC"/>
</dbReference>
<dbReference type="InterPro" id="IPR036649">
    <property type="entry name" value="Pyrophosphatase_sf"/>
</dbReference>
<gene>
    <name evidence="6" type="ORF">A3C17_00695</name>
</gene>
<protein>
    <recommendedName>
        <fullName evidence="2">inorganic diphosphatase</fullName>
        <ecNumber evidence="2">3.6.1.1</ecNumber>
    </recommendedName>
</protein>
<reference evidence="6 7" key="1">
    <citation type="journal article" date="2016" name="Nat. Commun.">
        <title>Thousands of microbial genomes shed light on interconnected biogeochemical processes in an aquifer system.</title>
        <authorList>
            <person name="Anantharaman K."/>
            <person name="Brown C.T."/>
            <person name="Hug L.A."/>
            <person name="Sharon I."/>
            <person name="Castelle C.J."/>
            <person name="Probst A.J."/>
            <person name="Thomas B.C."/>
            <person name="Singh A."/>
            <person name="Wilkins M.J."/>
            <person name="Karaoz U."/>
            <person name="Brodie E.L."/>
            <person name="Williams K.H."/>
            <person name="Hubbard S.S."/>
            <person name="Banfield J.F."/>
        </authorList>
    </citation>
    <scope>NUCLEOTIDE SEQUENCE [LARGE SCALE GENOMIC DNA]</scope>
</reference>